<dbReference type="NCBIfam" id="TIGR02608">
    <property type="entry name" value="delta_60_rpt"/>
    <property type="match status" value="7"/>
</dbReference>
<keyword evidence="4" id="KW-1185">Reference proteome</keyword>
<accession>A0A7L4ZH80</accession>
<keyword evidence="1" id="KW-0732">Signal</keyword>
<organism evidence="3 4">
    <name type="scientific">Kordia antarctica</name>
    <dbReference type="NCBI Taxonomy" id="1218801"/>
    <lineage>
        <taxon>Bacteria</taxon>
        <taxon>Pseudomonadati</taxon>
        <taxon>Bacteroidota</taxon>
        <taxon>Flavobacteriia</taxon>
        <taxon>Flavobacteriales</taxon>
        <taxon>Flavobacteriaceae</taxon>
        <taxon>Kordia</taxon>
    </lineage>
</organism>
<evidence type="ECO:0000313" key="3">
    <source>
        <dbReference type="EMBL" id="QHI35789.1"/>
    </source>
</evidence>
<gene>
    <name evidence="3" type="ORF">IMCC3317_11370</name>
</gene>
<dbReference type="NCBIfam" id="TIGR04183">
    <property type="entry name" value="Por_Secre_tail"/>
    <property type="match status" value="1"/>
</dbReference>
<dbReference type="SUPFAM" id="SSF63829">
    <property type="entry name" value="Calcium-dependent phosphotriesterase"/>
    <property type="match status" value="1"/>
</dbReference>
<dbReference type="OrthoDB" id="9805017at2"/>
<reference evidence="3 4" key="1">
    <citation type="journal article" date="2013" name="Int. J. Syst. Evol. Microbiol.">
        <title>Kordia antarctica sp. nov., isolated from Antarctic seawater.</title>
        <authorList>
            <person name="Baek K."/>
            <person name="Choi A."/>
            <person name="Kang I."/>
            <person name="Lee K."/>
            <person name="Cho J.C."/>
        </authorList>
    </citation>
    <scope>NUCLEOTIDE SEQUENCE [LARGE SCALE GENOMIC DNA]</scope>
    <source>
        <strain evidence="3 4">IMCC3317</strain>
    </source>
</reference>
<dbReference type="Pfam" id="PF18962">
    <property type="entry name" value="Por_Secre_tail"/>
    <property type="match status" value="1"/>
</dbReference>
<proteinExistence type="predicted"/>
<name>A0A7L4ZH80_9FLAO</name>
<dbReference type="Proteomes" id="UP000464657">
    <property type="component" value="Chromosome"/>
</dbReference>
<dbReference type="InterPro" id="IPR026444">
    <property type="entry name" value="Secre_tail"/>
</dbReference>
<sequence>MKNIIKILTVNVNRWIYILFTFSTFAHSQCDGSIDTTFDGDGRQDINISSGDNFSNSLAVQSDGKILVGGYYFNNGRNIGYVARINSDGSIDTTFDGDGRQEIDISSGDNFSNSVAVQSGGKILVGGYYFNNGRNIGYVARINSDGSIDTTFDGDGRQDIDISSGDNFSNSVAVQSDDKILVGGYYFNNGRNIGYVARINSDGSIDTTFDGDGRQDINISSGDNFSNSVAVQSDGKILIGGYYFNNGQNIGYVTRINSDGSIDTTFDGDGRQDINISSGNNFSNSVAVQSDGKILVGGYFFNNGRNIGYVTRINSDGSIDTTFDGDGRQDINISSGDNFSNSLAVQSDGKILVGGYFFNNGRNIGYVTRINSDGSIDTTFDGDGRQDINISSGDNFSNSIAVQSDDKILVGGYYFNYGRNIGYVTRLGCSSILSLEYSTNLTIKLFPNPSKDYFQILGLNEIEKYKIYNINGSIIMTGYLFNNEKVNIKNYSNGIYFLKIGNKKILKLIKE</sequence>
<dbReference type="AlphaFoldDB" id="A0A7L4ZH80"/>
<dbReference type="KEGG" id="kan:IMCC3317_11370"/>
<feature type="domain" description="Secretion system C-terminal sorting" evidence="2">
    <location>
        <begin position="445"/>
        <end position="504"/>
    </location>
</feature>
<evidence type="ECO:0000256" key="1">
    <source>
        <dbReference type="ARBA" id="ARBA00022729"/>
    </source>
</evidence>
<evidence type="ECO:0000259" key="2">
    <source>
        <dbReference type="Pfam" id="PF18962"/>
    </source>
</evidence>
<protein>
    <recommendedName>
        <fullName evidence="2">Secretion system C-terminal sorting domain-containing protein</fullName>
    </recommendedName>
</protein>
<dbReference type="Gene3D" id="2.80.10.50">
    <property type="match status" value="3"/>
</dbReference>
<dbReference type="RefSeq" id="WP_160128514.1">
    <property type="nucleotide sequence ID" value="NZ_CP019288.1"/>
</dbReference>
<dbReference type="EMBL" id="CP019288">
    <property type="protein sequence ID" value="QHI35789.1"/>
    <property type="molecule type" value="Genomic_DNA"/>
</dbReference>
<evidence type="ECO:0000313" key="4">
    <source>
        <dbReference type="Proteomes" id="UP000464657"/>
    </source>
</evidence>
<dbReference type="Pfam" id="PF17164">
    <property type="entry name" value="DUF5122"/>
    <property type="match status" value="6"/>
</dbReference>
<dbReference type="InterPro" id="IPR013431">
    <property type="entry name" value="Delta_60_rpt"/>
</dbReference>